<comment type="catalytic activity">
    <reaction evidence="4">
        <text>L-alanine = D-alanine</text>
        <dbReference type="Rhea" id="RHEA:20249"/>
        <dbReference type="ChEBI" id="CHEBI:57416"/>
        <dbReference type="ChEBI" id="CHEBI:57972"/>
        <dbReference type="EC" id="5.1.1.1"/>
    </reaction>
</comment>
<comment type="function">
    <text evidence="4">Catalyzes the interconversion of L-alanine and D-alanine. May also act on other amino acids.</text>
</comment>
<dbReference type="CDD" id="cd00430">
    <property type="entry name" value="PLPDE_III_AR"/>
    <property type="match status" value="1"/>
</dbReference>
<dbReference type="PROSITE" id="PS00395">
    <property type="entry name" value="ALANINE_RACEMASE"/>
    <property type="match status" value="1"/>
</dbReference>
<dbReference type="Gene3D" id="2.40.37.10">
    <property type="entry name" value="Lyase, Ornithine Decarboxylase, Chain A, domain 1"/>
    <property type="match status" value="1"/>
</dbReference>
<dbReference type="PANTHER" id="PTHR30511:SF0">
    <property type="entry name" value="ALANINE RACEMASE, CATABOLIC-RELATED"/>
    <property type="match status" value="1"/>
</dbReference>
<evidence type="ECO:0000313" key="8">
    <source>
        <dbReference type="EMBL" id="CAA9469714.1"/>
    </source>
</evidence>
<comment type="pathway">
    <text evidence="4">Amino-acid biosynthesis; D-alanine biosynthesis; D-alanine from L-alanine: step 1/1.</text>
</comment>
<feature type="active site" description="Proton acceptor; specific for L-alanine" evidence="4">
    <location>
        <position position="260"/>
    </location>
</feature>
<dbReference type="InterPro" id="IPR009006">
    <property type="entry name" value="Ala_racemase/Decarboxylase_C"/>
</dbReference>
<dbReference type="SMART" id="SM01005">
    <property type="entry name" value="Ala_racemase_C"/>
    <property type="match status" value="1"/>
</dbReference>
<dbReference type="GO" id="GO:0009252">
    <property type="term" value="P:peptidoglycan biosynthetic process"/>
    <property type="evidence" value="ECO:0007669"/>
    <property type="project" value="TreeGrafter"/>
</dbReference>
<dbReference type="InterPro" id="IPR020622">
    <property type="entry name" value="Ala_racemase_pyridoxalP-BS"/>
</dbReference>
<dbReference type="HAMAP" id="MF_01201">
    <property type="entry name" value="Ala_racemase"/>
    <property type="match status" value="1"/>
</dbReference>
<accession>A0A6J4RFH8</accession>
<feature type="binding site" evidence="4 6">
    <location>
        <position position="308"/>
    </location>
    <ligand>
        <name>substrate</name>
    </ligand>
</feature>
<dbReference type="GO" id="GO:0005829">
    <property type="term" value="C:cytosol"/>
    <property type="evidence" value="ECO:0007669"/>
    <property type="project" value="TreeGrafter"/>
</dbReference>
<evidence type="ECO:0000256" key="4">
    <source>
        <dbReference type="HAMAP-Rule" id="MF_01201"/>
    </source>
</evidence>
<dbReference type="FunFam" id="3.20.20.10:FF:000002">
    <property type="entry name" value="Alanine racemase"/>
    <property type="match status" value="1"/>
</dbReference>
<dbReference type="AlphaFoldDB" id="A0A6J4RFH8"/>
<dbReference type="NCBIfam" id="TIGR00492">
    <property type="entry name" value="alr"/>
    <property type="match status" value="1"/>
</dbReference>
<dbReference type="GO" id="GO:0030170">
    <property type="term" value="F:pyridoxal phosphate binding"/>
    <property type="evidence" value="ECO:0007669"/>
    <property type="project" value="UniProtKB-UniRule"/>
</dbReference>
<evidence type="ECO:0000256" key="1">
    <source>
        <dbReference type="ARBA" id="ARBA00001933"/>
    </source>
</evidence>
<dbReference type="InterPro" id="IPR000821">
    <property type="entry name" value="Ala_racemase"/>
</dbReference>
<feature type="domain" description="Alanine racemase C-terminal" evidence="7">
    <location>
        <begin position="239"/>
        <end position="366"/>
    </location>
</feature>
<dbReference type="UniPathway" id="UPA00042">
    <property type="reaction ID" value="UER00497"/>
</dbReference>
<dbReference type="SUPFAM" id="SSF51419">
    <property type="entry name" value="PLP-binding barrel"/>
    <property type="match status" value="1"/>
</dbReference>
<evidence type="ECO:0000256" key="2">
    <source>
        <dbReference type="ARBA" id="ARBA00022898"/>
    </source>
</evidence>
<feature type="active site" description="Proton acceptor; specific for D-alanine" evidence="4">
    <location>
        <position position="35"/>
    </location>
</feature>
<proteinExistence type="inferred from homology"/>
<dbReference type="EC" id="5.1.1.1" evidence="4"/>
<reference evidence="8" key="1">
    <citation type="submission" date="2020-02" db="EMBL/GenBank/DDBJ databases">
        <authorList>
            <person name="Meier V. D."/>
        </authorList>
    </citation>
    <scope>NUCLEOTIDE SEQUENCE</scope>
    <source>
        <strain evidence="8">AVDCRST_MAG30</strain>
    </source>
</reference>
<organism evidence="8">
    <name type="scientific">uncultured Solirubrobacteraceae bacterium</name>
    <dbReference type="NCBI Taxonomy" id="1162706"/>
    <lineage>
        <taxon>Bacteria</taxon>
        <taxon>Bacillati</taxon>
        <taxon>Actinomycetota</taxon>
        <taxon>Thermoleophilia</taxon>
        <taxon>Solirubrobacterales</taxon>
        <taxon>Solirubrobacteraceae</taxon>
        <taxon>environmental samples</taxon>
    </lineage>
</organism>
<feature type="modified residue" description="N6-(pyridoxal phosphate)lysine" evidence="4 5">
    <location>
        <position position="35"/>
    </location>
</feature>
<dbReference type="InterPro" id="IPR029066">
    <property type="entry name" value="PLP-binding_barrel"/>
</dbReference>
<sequence length="368" mass="38322">MLRAVARVDLGAITRNCAHLKATVGAATRLCAVVKADGYGHGAAEAARAARRGGAEWLAVATAGEARDLRAGGLDGPVLIMGALSEEEVPVAVAARADVVAWRAGFVAALARTEGAEGIGVHVKLDTGMGRLGTRDPGEALTVAHAVAADPRLRLAGAMTHFATADDPDPAFMHEQLRAFEPWAAAVREEFPEVLVHAANSAAAIREPAARFDLVRCGIAIYGMDPYGTDAAAVGLEPALELRSYVAEVKRARPGESAGYGRRFVASEPTWIGTLPIGYADGVRRGLTNDLDVVIAGRRHPLVGTVSMDNVTVDLGPDDAAAQALRGEPAVLLGQGVTAEDWARRLGTINYEVTCGIGARVPRDHVGA</sequence>
<keyword evidence="3 4" id="KW-0413">Isomerase</keyword>
<dbReference type="EMBL" id="CADCVS010000002">
    <property type="protein sequence ID" value="CAA9469714.1"/>
    <property type="molecule type" value="Genomic_DNA"/>
</dbReference>
<feature type="binding site" evidence="4 6">
    <location>
        <position position="131"/>
    </location>
    <ligand>
        <name>substrate</name>
    </ligand>
</feature>
<dbReference type="GO" id="GO:0030632">
    <property type="term" value="P:D-alanine biosynthetic process"/>
    <property type="evidence" value="ECO:0007669"/>
    <property type="project" value="UniProtKB-UniRule"/>
</dbReference>
<dbReference type="GO" id="GO:0008784">
    <property type="term" value="F:alanine racemase activity"/>
    <property type="evidence" value="ECO:0007669"/>
    <property type="project" value="UniProtKB-UniRule"/>
</dbReference>
<comment type="similarity">
    <text evidence="4">Belongs to the alanine racemase family.</text>
</comment>
<evidence type="ECO:0000256" key="6">
    <source>
        <dbReference type="PIRSR" id="PIRSR600821-52"/>
    </source>
</evidence>
<dbReference type="PANTHER" id="PTHR30511">
    <property type="entry name" value="ALANINE RACEMASE"/>
    <property type="match status" value="1"/>
</dbReference>
<dbReference type="PRINTS" id="PR00992">
    <property type="entry name" value="ALARACEMASE"/>
</dbReference>
<dbReference type="Pfam" id="PF00842">
    <property type="entry name" value="Ala_racemase_C"/>
    <property type="match status" value="1"/>
</dbReference>
<protein>
    <recommendedName>
        <fullName evidence="4">Alanine racemase</fullName>
        <ecNumber evidence="4">5.1.1.1</ecNumber>
    </recommendedName>
</protein>
<comment type="cofactor">
    <cofactor evidence="1 4 5">
        <name>pyridoxal 5'-phosphate</name>
        <dbReference type="ChEBI" id="CHEBI:597326"/>
    </cofactor>
</comment>
<evidence type="ECO:0000259" key="7">
    <source>
        <dbReference type="SMART" id="SM01005"/>
    </source>
</evidence>
<gene>
    <name evidence="8" type="ORF">AVDCRST_MAG30-8</name>
</gene>
<evidence type="ECO:0000256" key="5">
    <source>
        <dbReference type="PIRSR" id="PIRSR600821-50"/>
    </source>
</evidence>
<evidence type="ECO:0000256" key="3">
    <source>
        <dbReference type="ARBA" id="ARBA00023235"/>
    </source>
</evidence>
<dbReference type="Pfam" id="PF01168">
    <property type="entry name" value="Ala_racemase_N"/>
    <property type="match status" value="1"/>
</dbReference>
<dbReference type="SUPFAM" id="SSF50621">
    <property type="entry name" value="Alanine racemase C-terminal domain-like"/>
    <property type="match status" value="1"/>
</dbReference>
<dbReference type="InterPro" id="IPR011079">
    <property type="entry name" value="Ala_racemase_C"/>
</dbReference>
<keyword evidence="2 4" id="KW-0663">Pyridoxal phosphate</keyword>
<dbReference type="InterPro" id="IPR001608">
    <property type="entry name" value="Ala_racemase_N"/>
</dbReference>
<dbReference type="Gene3D" id="3.20.20.10">
    <property type="entry name" value="Alanine racemase"/>
    <property type="match status" value="1"/>
</dbReference>
<name>A0A6J4RFH8_9ACTN</name>